<dbReference type="InterPro" id="IPR007118">
    <property type="entry name" value="Expan_Lol_pI"/>
</dbReference>
<dbReference type="SMART" id="SM00837">
    <property type="entry name" value="DPBB_1"/>
    <property type="match status" value="1"/>
</dbReference>
<dbReference type="Pfam" id="PF03330">
    <property type="entry name" value="DPBB_1"/>
    <property type="match status" value="1"/>
</dbReference>
<dbReference type="PANTHER" id="PTHR31692:SF5">
    <property type="entry name" value="EXPANSIN-B3"/>
    <property type="match status" value="1"/>
</dbReference>
<evidence type="ECO:0000313" key="2">
    <source>
        <dbReference type="Proteomes" id="UP000233551"/>
    </source>
</evidence>
<dbReference type="SUPFAM" id="SSF50685">
    <property type="entry name" value="Barwin-like endoglucanases"/>
    <property type="match status" value="1"/>
</dbReference>
<protein>
    <submittedName>
        <fullName evidence="1">Uncharacterized protein</fullName>
    </submittedName>
</protein>
<comment type="caution">
    <text evidence="1">The sequence shown here is derived from an EMBL/GenBank/DDBJ whole genome shotgun (WGS) entry which is preliminary data.</text>
</comment>
<proteinExistence type="predicted"/>
<reference evidence="1 2" key="1">
    <citation type="submission" date="2017-11" db="EMBL/GenBank/DDBJ databases">
        <title>De-novo sequencing of pomegranate (Punica granatum L.) genome.</title>
        <authorList>
            <person name="Akparov Z."/>
            <person name="Amiraslanov A."/>
            <person name="Hajiyeva S."/>
            <person name="Abbasov M."/>
            <person name="Kaur K."/>
            <person name="Hamwieh A."/>
            <person name="Solovyev V."/>
            <person name="Salamov A."/>
            <person name="Braich B."/>
            <person name="Kosarev P."/>
            <person name="Mahmoud A."/>
            <person name="Hajiyev E."/>
            <person name="Babayeva S."/>
            <person name="Izzatullayeva V."/>
            <person name="Mammadov A."/>
            <person name="Mammadov A."/>
            <person name="Sharifova S."/>
            <person name="Ojaghi J."/>
            <person name="Eynullazada K."/>
            <person name="Bayramov B."/>
            <person name="Abdulazimova A."/>
            <person name="Shahmuradov I."/>
        </authorList>
    </citation>
    <scope>NUCLEOTIDE SEQUENCE [LARGE SCALE GENOMIC DNA]</scope>
    <source>
        <strain evidence="2">cv. AG2017</strain>
        <tissue evidence="1">Leaf</tissue>
    </source>
</reference>
<dbReference type="PROSITE" id="PS50842">
    <property type="entry name" value="EXPANSIN_EG45"/>
    <property type="match status" value="1"/>
</dbReference>
<dbReference type="Proteomes" id="UP000233551">
    <property type="component" value="Unassembled WGS sequence"/>
</dbReference>
<dbReference type="PRINTS" id="PR01225">
    <property type="entry name" value="EXPANSNFAMLY"/>
</dbReference>
<keyword evidence="2" id="KW-1185">Reference proteome</keyword>
<dbReference type="PANTHER" id="PTHR31692">
    <property type="entry name" value="EXPANSIN-B3"/>
    <property type="match status" value="1"/>
</dbReference>
<dbReference type="InterPro" id="IPR009009">
    <property type="entry name" value="RlpA-like_DPBB"/>
</dbReference>
<dbReference type="GO" id="GO:0006949">
    <property type="term" value="P:syncytium formation"/>
    <property type="evidence" value="ECO:0007669"/>
    <property type="project" value="TreeGrafter"/>
</dbReference>
<dbReference type="InterPro" id="IPR036908">
    <property type="entry name" value="RlpA-like_sf"/>
</dbReference>
<dbReference type="AlphaFoldDB" id="A0A2I0HZR2"/>
<name>A0A2I0HZR2_PUNGR</name>
<evidence type="ECO:0000313" key="1">
    <source>
        <dbReference type="EMBL" id="PKI37192.1"/>
    </source>
</evidence>
<organism evidence="1 2">
    <name type="scientific">Punica granatum</name>
    <name type="common">Pomegranate</name>
    <dbReference type="NCBI Taxonomy" id="22663"/>
    <lineage>
        <taxon>Eukaryota</taxon>
        <taxon>Viridiplantae</taxon>
        <taxon>Streptophyta</taxon>
        <taxon>Embryophyta</taxon>
        <taxon>Tracheophyta</taxon>
        <taxon>Spermatophyta</taxon>
        <taxon>Magnoliopsida</taxon>
        <taxon>eudicotyledons</taxon>
        <taxon>Gunneridae</taxon>
        <taxon>Pentapetalae</taxon>
        <taxon>rosids</taxon>
        <taxon>malvids</taxon>
        <taxon>Myrtales</taxon>
        <taxon>Lythraceae</taxon>
        <taxon>Punica</taxon>
    </lineage>
</organism>
<dbReference type="GO" id="GO:0005576">
    <property type="term" value="C:extracellular region"/>
    <property type="evidence" value="ECO:0007669"/>
    <property type="project" value="InterPro"/>
</dbReference>
<dbReference type="GO" id="GO:0009506">
    <property type="term" value="C:plasmodesma"/>
    <property type="evidence" value="ECO:0007669"/>
    <property type="project" value="TreeGrafter"/>
</dbReference>
<dbReference type="EMBL" id="PGOL01004528">
    <property type="protein sequence ID" value="PKI37192.1"/>
    <property type="molecule type" value="Genomic_DNA"/>
</dbReference>
<sequence>MQPQRLRGSGLFFKLWALLEVQSTPLVPVPAQLTDAASAKSNQLWKPATGTWYGDPEGDGSDGGACGYGSLVDVKPLKARVGVVSPVLFMNGDGCGAYYKVRCLDRSICSRRAVNIIVTDECPRGYCSRVRVHFDLSGAAFGRMAVSGEGGQLGN</sequence>
<dbReference type="InterPro" id="IPR007112">
    <property type="entry name" value="Expansin/allergen_DPBB_dom"/>
</dbReference>
<dbReference type="OrthoDB" id="1715509at2759"/>
<gene>
    <name evidence="1" type="ORF">CRG98_042423</name>
</gene>
<dbReference type="GeneID" id="116193672"/>
<dbReference type="STRING" id="22663.A0A2I0HZR2"/>
<accession>A0A2I0HZR2</accession>
<dbReference type="Gene3D" id="2.40.40.10">
    <property type="entry name" value="RlpA-like domain"/>
    <property type="match status" value="1"/>
</dbReference>